<dbReference type="PROSITE" id="PS50086">
    <property type="entry name" value="TBC_RABGAP"/>
    <property type="match status" value="1"/>
</dbReference>
<evidence type="ECO:0000256" key="7">
    <source>
        <dbReference type="ARBA" id="ARBA00023136"/>
    </source>
</evidence>
<dbReference type="GO" id="GO:0005765">
    <property type="term" value="C:lysosomal membrane"/>
    <property type="evidence" value="ECO:0007669"/>
    <property type="project" value="UniProtKB-SubCell"/>
</dbReference>
<comment type="function">
    <text evidence="10">Non-catalytic component of the TSC-TBC complex, a multiprotein complex that acts as a negative regulator of the canonical mTORC1 complex, an evolutionarily conserved central nutrient sensor that stimulates anabolic reactions and macromolecule biosynthesis to promote cellular biomass generation and growth. The TSC-TBC complex acts as a GTPase-activating protein (GAP) for the small GTPase RHEB, a direct activator of the protein kinase activity of mTORC1. In absence of nutrients, the TSC-TBC complex inhibits mTORC1, thereby preventing phosphorylation of ribosomal protein S6 kinase (RPS6KB1 and RPS6KB2) and EIF4EBP1 (4E-BP1) by the mTORC1 signaling. The TSC-TBC complex is inactivated in response to nutrients, relieving inhibition of mTORC1.</text>
</comment>
<keyword evidence="12" id="KW-1133">Transmembrane helix</keyword>
<keyword evidence="15" id="KW-1185">Reference proteome</keyword>
<feature type="domain" description="Rab-GAP TBC" evidence="13">
    <location>
        <begin position="49"/>
        <end position="232"/>
    </location>
</feature>
<evidence type="ECO:0000256" key="2">
    <source>
        <dbReference type="ARBA" id="ARBA00004541"/>
    </source>
</evidence>
<sequence>MADQERNFRSQYYDKVGFRSVEEKKSIESLLKEQPMKHEKLVQFCVRFGLPAMYRLYVWKILLGILPVNQTCQDFVWFHRQEQVKELERAAILLCPDSIDGPQEYKILVMKLIEDGNLPLQRKNLTSDQSNQHFMAIVQAISGLVTCESDLFWISTRFFRHTSSLQNSFRQFPDYMMQCLMKEDKSQKLYQHLCKHHIVSALPLEVWFHQCFASVLPETSVERIWDRVLCSSGHVLVFVAVAIFLVLRRPLLAMQSSKEIVNYLKQIPEDCGDRIVNEALNLFQEYGCAWQVKEDSPITSMGDSGRGSAKSLTESGRHCRSHKYIAS</sequence>
<dbReference type="InterPro" id="IPR043039">
    <property type="entry name" value="TBC1D7_dom2"/>
</dbReference>
<keyword evidence="9" id="KW-0968">Cytoplasmic vesicle</keyword>
<dbReference type="InterPro" id="IPR000195">
    <property type="entry name" value="Rab-GAP-TBC_dom"/>
</dbReference>
<evidence type="ECO:0000256" key="4">
    <source>
        <dbReference type="ARBA" id="ARBA00015455"/>
    </source>
</evidence>
<keyword evidence="12" id="KW-0812">Transmembrane</keyword>
<dbReference type="GO" id="GO:0005829">
    <property type="term" value="C:cytosol"/>
    <property type="evidence" value="ECO:0007669"/>
    <property type="project" value="UniProtKB-SubCell"/>
</dbReference>
<dbReference type="GO" id="GO:0031410">
    <property type="term" value="C:cytoplasmic vesicle"/>
    <property type="evidence" value="ECO:0007669"/>
    <property type="project" value="UniProtKB-SubCell"/>
</dbReference>
<dbReference type="STRING" id="188477.A0A3S1B7K2"/>
<dbReference type="PANTHER" id="PTHR13530">
    <property type="entry name" value="TBC1 DOMAIN FAMILY MEMBER 7"/>
    <property type="match status" value="1"/>
</dbReference>
<dbReference type="GO" id="GO:0032007">
    <property type="term" value="P:negative regulation of TOR signaling"/>
    <property type="evidence" value="ECO:0007669"/>
    <property type="project" value="TreeGrafter"/>
</dbReference>
<dbReference type="EMBL" id="RQTK01000879">
    <property type="protein sequence ID" value="RUS73973.1"/>
    <property type="molecule type" value="Genomic_DNA"/>
</dbReference>
<dbReference type="Gene3D" id="1.10.10.750">
    <property type="entry name" value="Ypt/Rab-GAP domain of gyp1p, domain 1"/>
    <property type="match status" value="1"/>
</dbReference>
<dbReference type="InterPro" id="IPR035969">
    <property type="entry name" value="Rab-GAP_TBC_sf"/>
</dbReference>
<proteinExistence type="predicted"/>
<gene>
    <name evidence="14" type="ORF">EGW08_018261</name>
</gene>
<organism evidence="14 15">
    <name type="scientific">Elysia chlorotica</name>
    <name type="common">Eastern emerald elysia</name>
    <name type="synonym">Sea slug</name>
    <dbReference type="NCBI Taxonomy" id="188477"/>
    <lineage>
        <taxon>Eukaryota</taxon>
        <taxon>Metazoa</taxon>
        <taxon>Spiralia</taxon>
        <taxon>Lophotrochozoa</taxon>
        <taxon>Mollusca</taxon>
        <taxon>Gastropoda</taxon>
        <taxon>Heterobranchia</taxon>
        <taxon>Euthyneura</taxon>
        <taxon>Panpulmonata</taxon>
        <taxon>Sacoglossa</taxon>
        <taxon>Placobranchoidea</taxon>
        <taxon>Plakobranchidae</taxon>
        <taxon>Elysia</taxon>
    </lineage>
</organism>
<evidence type="ECO:0000313" key="14">
    <source>
        <dbReference type="EMBL" id="RUS73973.1"/>
    </source>
</evidence>
<dbReference type="Pfam" id="PF23436">
    <property type="entry name" value="RabGap-TBC_2"/>
    <property type="match status" value="1"/>
</dbReference>
<keyword evidence="8" id="KW-0458">Lysosome</keyword>
<dbReference type="SUPFAM" id="SSF47923">
    <property type="entry name" value="Ypt/Rab-GAP domain of gyp1p"/>
    <property type="match status" value="2"/>
</dbReference>
<evidence type="ECO:0000256" key="1">
    <source>
        <dbReference type="ARBA" id="ARBA00004514"/>
    </source>
</evidence>
<accession>A0A3S1B7K2</accession>
<evidence type="ECO:0000256" key="10">
    <source>
        <dbReference type="ARBA" id="ARBA00046045"/>
    </source>
</evidence>
<feature type="region of interest" description="Disordered" evidence="11">
    <location>
        <begin position="300"/>
        <end position="327"/>
    </location>
</feature>
<dbReference type="InterPro" id="IPR039842">
    <property type="entry name" value="TBC1D7"/>
</dbReference>
<evidence type="ECO:0000256" key="5">
    <source>
        <dbReference type="ARBA" id="ARBA00022468"/>
    </source>
</evidence>
<name>A0A3S1B7K2_ELYCH</name>
<dbReference type="AlphaFoldDB" id="A0A3S1B7K2"/>
<evidence type="ECO:0000256" key="9">
    <source>
        <dbReference type="ARBA" id="ARBA00023329"/>
    </source>
</evidence>
<evidence type="ECO:0000256" key="12">
    <source>
        <dbReference type="SAM" id="Phobius"/>
    </source>
</evidence>
<feature type="transmembrane region" description="Helical" evidence="12">
    <location>
        <begin position="224"/>
        <end position="247"/>
    </location>
</feature>
<evidence type="ECO:0000256" key="11">
    <source>
        <dbReference type="SAM" id="MobiDB-lite"/>
    </source>
</evidence>
<protein>
    <recommendedName>
        <fullName evidence="4">TBC1 domain family member 7</fullName>
    </recommendedName>
</protein>
<evidence type="ECO:0000256" key="3">
    <source>
        <dbReference type="ARBA" id="ARBA00004656"/>
    </source>
</evidence>
<comment type="caution">
    <text evidence="14">The sequence shown here is derived from an EMBL/GenBank/DDBJ whole genome shotgun (WGS) entry which is preliminary data.</text>
</comment>
<dbReference type="PANTHER" id="PTHR13530:SF3">
    <property type="entry name" value="TBC1 DOMAIN FAMILY MEMBER 7"/>
    <property type="match status" value="1"/>
</dbReference>
<comment type="subcellular location">
    <subcellularLocation>
        <location evidence="1">Cytoplasm</location>
        <location evidence="1">Cytosol</location>
    </subcellularLocation>
    <subcellularLocation>
        <location evidence="2">Cytoplasmic vesicle</location>
    </subcellularLocation>
    <subcellularLocation>
        <location evidence="3">Lysosome membrane</location>
    </subcellularLocation>
</comment>
<evidence type="ECO:0000256" key="8">
    <source>
        <dbReference type="ARBA" id="ARBA00023228"/>
    </source>
</evidence>
<keyword evidence="5" id="KW-0343">GTPase activation</keyword>
<dbReference type="Gene3D" id="1.10.8.680">
    <property type="entry name" value="Ypt/Rab-GAP domain of gyp1p, domain 2"/>
    <property type="match status" value="1"/>
</dbReference>
<feature type="compositionally biased region" description="Basic residues" evidence="11">
    <location>
        <begin position="318"/>
        <end position="327"/>
    </location>
</feature>
<keyword evidence="7 12" id="KW-0472">Membrane</keyword>
<reference evidence="14 15" key="1">
    <citation type="submission" date="2019-01" db="EMBL/GenBank/DDBJ databases">
        <title>A draft genome assembly of the solar-powered sea slug Elysia chlorotica.</title>
        <authorList>
            <person name="Cai H."/>
            <person name="Li Q."/>
            <person name="Fang X."/>
            <person name="Li J."/>
            <person name="Curtis N.E."/>
            <person name="Altenburger A."/>
            <person name="Shibata T."/>
            <person name="Feng M."/>
            <person name="Maeda T."/>
            <person name="Schwartz J.A."/>
            <person name="Shigenobu S."/>
            <person name="Lundholm N."/>
            <person name="Nishiyama T."/>
            <person name="Yang H."/>
            <person name="Hasebe M."/>
            <person name="Li S."/>
            <person name="Pierce S.K."/>
            <person name="Wang J."/>
        </authorList>
    </citation>
    <scope>NUCLEOTIDE SEQUENCE [LARGE SCALE GENOMIC DNA]</scope>
    <source>
        <strain evidence="14">EC2010</strain>
        <tissue evidence="14">Whole organism of an adult</tissue>
    </source>
</reference>
<keyword evidence="6" id="KW-0963">Cytoplasm</keyword>
<dbReference type="OrthoDB" id="18718at2759"/>
<evidence type="ECO:0000256" key="6">
    <source>
        <dbReference type="ARBA" id="ARBA00022490"/>
    </source>
</evidence>
<dbReference type="GO" id="GO:0005096">
    <property type="term" value="F:GTPase activator activity"/>
    <property type="evidence" value="ECO:0007669"/>
    <property type="project" value="UniProtKB-KW"/>
</dbReference>
<evidence type="ECO:0000259" key="13">
    <source>
        <dbReference type="PROSITE" id="PS50086"/>
    </source>
</evidence>
<dbReference type="Proteomes" id="UP000271974">
    <property type="component" value="Unassembled WGS sequence"/>
</dbReference>
<dbReference type="Gene3D" id="1.10.472.80">
    <property type="entry name" value="Ypt/Rab-GAP domain of gyp1p, domain 3"/>
    <property type="match status" value="1"/>
</dbReference>
<evidence type="ECO:0000313" key="15">
    <source>
        <dbReference type="Proteomes" id="UP000271974"/>
    </source>
</evidence>